<dbReference type="InterPro" id="IPR027417">
    <property type="entry name" value="P-loop_NTPase"/>
</dbReference>
<dbReference type="GO" id="GO:0006355">
    <property type="term" value="P:regulation of DNA-templated transcription"/>
    <property type="evidence" value="ECO:0007669"/>
    <property type="project" value="InterPro"/>
</dbReference>
<dbReference type="SMART" id="SM00382">
    <property type="entry name" value="AAA"/>
    <property type="match status" value="1"/>
</dbReference>
<dbReference type="Gene3D" id="3.30.450.40">
    <property type="match status" value="1"/>
</dbReference>
<comment type="caution">
    <text evidence="7">The sequence shown here is derived from an EMBL/GenBank/DDBJ whole genome shotgun (WGS) entry which is preliminary data.</text>
</comment>
<sequence>MTLTFQSDPVPSLARDRPRCPEVAESARRAHLRPEIALSWQRSARNGVGRSDVDVPRSSSGDRPGRLLRAAEAVIERLAGRLHGLPLAVVLADADARVVARRVGREDVRAWLDRLRIAPGSLLAEETIGTNAIGCAMEERRPFVVVGAEHYRENLRRLSARAVPVRHPTTGIVKGVLALVCPSEDDNVLMLPLAEEAAARIEDRLSDDIARHERLLLDRFLQATRRSAGAVVCLNRDLLISNTLAGPLVGPADQPLLWDWATKVLASRDEYCGELRLADDIVVQARCTTVRVHELEAGILIEMRPRPADVAGPGPVYRRPGGDGSGHPVPGRSAAAERLRRELAAVAEARRPVLISGEPGTGKTFLARHLHELDGAGGVVRVLETGQCRDDPGAWFDRLRAGLATPGTLVLRHIDELPAELASRAVSLVETADEHAVRLIATARLAEHDDAATRLRDCFPARLRLPALRQRVEDIPDLARVLVRDLAGDAPAPRLEPATLQNLMGQVWSGNVRELRTVLTSALMRSAGRDVAIKHLPPEYRTAPIRHGLTSLQRAEREAVLNALDDCGGNKQAAAELLGIARSTLYRKIRSLGIDGRCLSG</sequence>
<evidence type="ECO:0000256" key="3">
    <source>
        <dbReference type="ARBA" id="ARBA00023015"/>
    </source>
</evidence>
<organism evidence="7 8">
    <name type="scientific">Pseudonocardia bannensis</name>
    <dbReference type="NCBI Taxonomy" id="630973"/>
    <lineage>
        <taxon>Bacteria</taxon>
        <taxon>Bacillati</taxon>
        <taxon>Actinomycetota</taxon>
        <taxon>Actinomycetes</taxon>
        <taxon>Pseudonocardiales</taxon>
        <taxon>Pseudonocardiaceae</taxon>
        <taxon>Pseudonocardia</taxon>
    </lineage>
</organism>
<dbReference type="Gene3D" id="1.10.8.60">
    <property type="match status" value="1"/>
</dbReference>
<proteinExistence type="predicted"/>
<dbReference type="PRINTS" id="PR01590">
    <property type="entry name" value="HTHFIS"/>
</dbReference>
<dbReference type="Pfam" id="PF25601">
    <property type="entry name" value="AAA_lid_14"/>
    <property type="match status" value="1"/>
</dbReference>
<feature type="region of interest" description="Disordered" evidence="5">
    <location>
        <begin position="1"/>
        <end position="28"/>
    </location>
</feature>
<feature type="compositionally biased region" description="Basic and acidic residues" evidence="5">
    <location>
        <begin position="14"/>
        <end position="28"/>
    </location>
</feature>
<keyword evidence="4" id="KW-0804">Transcription</keyword>
<feature type="domain" description="Sigma-54 factor interaction" evidence="6">
    <location>
        <begin position="329"/>
        <end position="524"/>
    </location>
</feature>
<dbReference type="InterPro" id="IPR002197">
    <property type="entry name" value="HTH_Fis"/>
</dbReference>
<evidence type="ECO:0000256" key="4">
    <source>
        <dbReference type="ARBA" id="ARBA00023163"/>
    </source>
</evidence>
<dbReference type="Gene3D" id="3.40.50.300">
    <property type="entry name" value="P-loop containing nucleotide triphosphate hydrolases"/>
    <property type="match status" value="1"/>
</dbReference>
<evidence type="ECO:0000313" key="8">
    <source>
        <dbReference type="Proteomes" id="UP000586918"/>
    </source>
</evidence>
<evidence type="ECO:0000313" key="7">
    <source>
        <dbReference type="EMBL" id="NMH90085.1"/>
    </source>
</evidence>
<dbReference type="SUPFAM" id="SSF46689">
    <property type="entry name" value="Homeodomain-like"/>
    <property type="match status" value="1"/>
</dbReference>
<evidence type="ECO:0000256" key="2">
    <source>
        <dbReference type="ARBA" id="ARBA00022840"/>
    </source>
</evidence>
<dbReference type="InterPro" id="IPR029016">
    <property type="entry name" value="GAF-like_dom_sf"/>
</dbReference>
<dbReference type="PANTHER" id="PTHR32071">
    <property type="entry name" value="TRANSCRIPTIONAL REGULATORY PROTEIN"/>
    <property type="match status" value="1"/>
</dbReference>
<dbReference type="InterPro" id="IPR058031">
    <property type="entry name" value="AAA_lid_NorR"/>
</dbReference>
<keyword evidence="1" id="KW-0547">Nucleotide-binding</keyword>
<dbReference type="Proteomes" id="UP000586918">
    <property type="component" value="Unassembled WGS sequence"/>
</dbReference>
<dbReference type="Pfam" id="PF14532">
    <property type="entry name" value="Sigma54_activ_2"/>
    <property type="match status" value="1"/>
</dbReference>
<dbReference type="InterPro" id="IPR002078">
    <property type="entry name" value="Sigma_54_int"/>
</dbReference>
<keyword evidence="2" id="KW-0067">ATP-binding</keyword>
<dbReference type="InterPro" id="IPR009057">
    <property type="entry name" value="Homeodomain-like_sf"/>
</dbReference>
<name>A0A848DC46_9PSEU</name>
<dbReference type="GO" id="GO:0043565">
    <property type="term" value="F:sequence-specific DNA binding"/>
    <property type="evidence" value="ECO:0007669"/>
    <property type="project" value="InterPro"/>
</dbReference>
<dbReference type="RefSeq" id="WP_169409576.1">
    <property type="nucleotide sequence ID" value="NZ_JAAXKZ010000001.1"/>
</dbReference>
<protein>
    <submittedName>
        <fullName evidence="7">Sigma-54-dependent Fis family transcriptional regulator</fullName>
    </submittedName>
</protein>
<dbReference type="AlphaFoldDB" id="A0A848DC46"/>
<evidence type="ECO:0000256" key="1">
    <source>
        <dbReference type="ARBA" id="ARBA00022741"/>
    </source>
</evidence>
<dbReference type="CDD" id="cd00009">
    <property type="entry name" value="AAA"/>
    <property type="match status" value="1"/>
</dbReference>
<dbReference type="SUPFAM" id="SSF52540">
    <property type="entry name" value="P-loop containing nucleoside triphosphate hydrolases"/>
    <property type="match status" value="1"/>
</dbReference>
<dbReference type="InterPro" id="IPR003593">
    <property type="entry name" value="AAA+_ATPase"/>
</dbReference>
<keyword evidence="8" id="KW-1185">Reference proteome</keyword>
<accession>A0A848DC46</accession>
<evidence type="ECO:0000256" key="5">
    <source>
        <dbReference type="SAM" id="MobiDB-lite"/>
    </source>
</evidence>
<keyword evidence="3" id="KW-0805">Transcription regulation</keyword>
<dbReference type="Pfam" id="PF02954">
    <property type="entry name" value="HTH_8"/>
    <property type="match status" value="1"/>
</dbReference>
<evidence type="ECO:0000259" key="6">
    <source>
        <dbReference type="PROSITE" id="PS50045"/>
    </source>
</evidence>
<reference evidence="7 8" key="1">
    <citation type="submission" date="2020-04" db="EMBL/GenBank/DDBJ databases">
        <authorList>
            <person name="Klaysubun C."/>
            <person name="Duangmal K."/>
            <person name="Lipun K."/>
        </authorList>
    </citation>
    <scope>NUCLEOTIDE SEQUENCE [LARGE SCALE GENOMIC DNA]</scope>
    <source>
        <strain evidence="7 8">DSM 45300</strain>
    </source>
</reference>
<dbReference type="Gene3D" id="1.10.10.60">
    <property type="entry name" value="Homeodomain-like"/>
    <property type="match status" value="1"/>
</dbReference>
<dbReference type="EMBL" id="JAAXKZ010000001">
    <property type="protein sequence ID" value="NMH90085.1"/>
    <property type="molecule type" value="Genomic_DNA"/>
</dbReference>
<dbReference type="GO" id="GO:0005524">
    <property type="term" value="F:ATP binding"/>
    <property type="evidence" value="ECO:0007669"/>
    <property type="project" value="UniProtKB-KW"/>
</dbReference>
<dbReference type="PROSITE" id="PS50045">
    <property type="entry name" value="SIGMA54_INTERACT_4"/>
    <property type="match status" value="1"/>
</dbReference>
<gene>
    <name evidence="7" type="ORF">HF519_00420</name>
</gene>